<protein>
    <submittedName>
        <fullName evidence="1">Uncharacterized protein</fullName>
    </submittedName>
</protein>
<accession>A0AAV7U6V4</accession>
<proteinExistence type="predicted"/>
<keyword evidence="2" id="KW-1185">Reference proteome</keyword>
<reference evidence="1" key="1">
    <citation type="journal article" date="2022" name="bioRxiv">
        <title>Sequencing and chromosome-scale assembly of the giantPleurodeles waltlgenome.</title>
        <authorList>
            <person name="Brown T."/>
            <person name="Elewa A."/>
            <person name="Iarovenko S."/>
            <person name="Subramanian E."/>
            <person name="Araus A.J."/>
            <person name="Petzold A."/>
            <person name="Susuki M."/>
            <person name="Suzuki K.-i.T."/>
            <person name="Hayashi T."/>
            <person name="Toyoda A."/>
            <person name="Oliveira C."/>
            <person name="Osipova E."/>
            <person name="Leigh N.D."/>
            <person name="Simon A."/>
            <person name="Yun M.H."/>
        </authorList>
    </citation>
    <scope>NUCLEOTIDE SEQUENCE</scope>
    <source>
        <strain evidence="1">20211129_DDA</strain>
        <tissue evidence="1">Liver</tissue>
    </source>
</reference>
<comment type="caution">
    <text evidence="1">The sequence shown here is derived from an EMBL/GenBank/DDBJ whole genome shotgun (WGS) entry which is preliminary data.</text>
</comment>
<gene>
    <name evidence="1" type="ORF">NDU88_001606</name>
</gene>
<evidence type="ECO:0000313" key="2">
    <source>
        <dbReference type="Proteomes" id="UP001066276"/>
    </source>
</evidence>
<dbReference type="AlphaFoldDB" id="A0AAV7U6V4"/>
<dbReference type="EMBL" id="JANPWB010000005">
    <property type="protein sequence ID" value="KAJ1184804.1"/>
    <property type="molecule type" value="Genomic_DNA"/>
</dbReference>
<sequence>MVNPGELDISGASSGRGRLLCTGRRWGAAGCVPGGVRSALLFLPTLQLGGSGSGVGWSTKCQEAVWMLSIGSEVCDDEGAHGAPGRLMR</sequence>
<organism evidence="1 2">
    <name type="scientific">Pleurodeles waltl</name>
    <name type="common">Iberian ribbed newt</name>
    <dbReference type="NCBI Taxonomy" id="8319"/>
    <lineage>
        <taxon>Eukaryota</taxon>
        <taxon>Metazoa</taxon>
        <taxon>Chordata</taxon>
        <taxon>Craniata</taxon>
        <taxon>Vertebrata</taxon>
        <taxon>Euteleostomi</taxon>
        <taxon>Amphibia</taxon>
        <taxon>Batrachia</taxon>
        <taxon>Caudata</taxon>
        <taxon>Salamandroidea</taxon>
        <taxon>Salamandridae</taxon>
        <taxon>Pleurodelinae</taxon>
        <taxon>Pleurodeles</taxon>
    </lineage>
</organism>
<evidence type="ECO:0000313" key="1">
    <source>
        <dbReference type="EMBL" id="KAJ1184804.1"/>
    </source>
</evidence>
<name>A0AAV7U6V4_PLEWA</name>
<dbReference type="Proteomes" id="UP001066276">
    <property type="component" value="Chromosome 3_1"/>
</dbReference>